<evidence type="ECO:0000256" key="3">
    <source>
        <dbReference type="ARBA" id="ARBA00022679"/>
    </source>
</evidence>
<evidence type="ECO:0000313" key="6">
    <source>
        <dbReference type="EMBL" id="QNA44995.1"/>
    </source>
</evidence>
<dbReference type="GO" id="GO:0016020">
    <property type="term" value="C:membrane"/>
    <property type="evidence" value="ECO:0007669"/>
    <property type="project" value="InterPro"/>
</dbReference>
<proteinExistence type="inferred from homology"/>
<feature type="domain" description="Alpha-(1,3)-fucosyltransferase FucT N-terminal" evidence="5">
    <location>
        <begin position="6"/>
        <end position="98"/>
    </location>
</feature>
<keyword evidence="7" id="KW-1185">Reference proteome</keyword>
<dbReference type="RefSeq" id="WP_182803666.1">
    <property type="nucleotide sequence ID" value="NZ_CP060007.1"/>
</dbReference>
<feature type="domain" description="Fucosyltransferase C-terminal" evidence="4">
    <location>
        <begin position="115"/>
        <end position="242"/>
    </location>
</feature>
<dbReference type="AlphaFoldDB" id="A0A7G5XHP2"/>
<dbReference type="KEGG" id="lacs:H4075_02030"/>
<evidence type="ECO:0000259" key="5">
    <source>
        <dbReference type="Pfam" id="PF18025"/>
    </source>
</evidence>
<dbReference type="InterPro" id="IPR055270">
    <property type="entry name" value="Glyco_tran_10_C"/>
</dbReference>
<evidence type="ECO:0000313" key="7">
    <source>
        <dbReference type="Proteomes" id="UP000515344"/>
    </source>
</evidence>
<dbReference type="Pfam" id="PF18025">
    <property type="entry name" value="FucT_N"/>
    <property type="match status" value="1"/>
</dbReference>
<keyword evidence="3" id="KW-0808">Transferase</keyword>
<sequence>MQTIKVKFGYFWPDFNVVDNYFTRVLSKKYKVELSDDPDLFFFTHAYNGKRDYLNYKCHRVFLGWENARADWNCCDYVLDSDFYTDNPRHKRWPIWAAWDTTKLVQPKSPELFLQKKKFACMVVSNAKAKERIAFFHELSKYKQVDSGGRHLNNVGGPVANKMDFIKDYKFVISFENSNYPGYTTEKLIEPMLVNSIPIYWGNTEVGKDFNTRSFIHVNEYGSYKEAIERIIELDRDEEKCLQMAAEPWFKQNVVPAAFTHESLEAFFDFVISDMKTKPPAATSFIKSNLHKADLFKNRMQSAVYARLGVTKGFR</sequence>
<accession>A0A7G5XHP2</accession>
<gene>
    <name evidence="6" type="ORF">H4075_02030</name>
</gene>
<dbReference type="InterPro" id="IPR041058">
    <property type="entry name" value="FucT_N"/>
</dbReference>
<name>A0A7G5XHP2_9BACT</name>
<comment type="similarity">
    <text evidence="1">Belongs to the glycosyltransferase 10 family.</text>
</comment>
<dbReference type="PANTHER" id="PTHR11929:SF194">
    <property type="entry name" value="ALPHA-(1,3)-FUCOSYLTRANSFERASE 10"/>
    <property type="match status" value="1"/>
</dbReference>
<evidence type="ECO:0000256" key="2">
    <source>
        <dbReference type="ARBA" id="ARBA00022676"/>
    </source>
</evidence>
<dbReference type="InterPro" id="IPR001503">
    <property type="entry name" value="Glyco_trans_10"/>
</dbReference>
<dbReference type="Proteomes" id="UP000515344">
    <property type="component" value="Chromosome"/>
</dbReference>
<evidence type="ECO:0000256" key="1">
    <source>
        <dbReference type="ARBA" id="ARBA00008919"/>
    </source>
</evidence>
<reference evidence="7" key="1">
    <citation type="submission" date="2020-08" db="EMBL/GenBank/DDBJ databases">
        <title>Lacibacter sp. S13-6-6 genome sequencing.</title>
        <authorList>
            <person name="Jin L."/>
        </authorList>
    </citation>
    <scope>NUCLEOTIDE SEQUENCE [LARGE SCALE GENOMIC DNA]</scope>
    <source>
        <strain evidence="7">S13-6-6</strain>
    </source>
</reference>
<protein>
    <submittedName>
        <fullName evidence="6">Glycosyltransferase</fullName>
    </submittedName>
</protein>
<evidence type="ECO:0000259" key="4">
    <source>
        <dbReference type="Pfam" id="PF00852"/>
    </source>
</evidence>
<dbReference type="InterPro" id="IPR038577">
    <property type="entry name" value="GT10-like_C_sf"/>
</dbReference>
<keyword evidence="2" id="KW-0328">Glycosyltransferase</keyword>
<organism evidence="6 7">
    <name type="scientific">Lacibacter sediminis</name>
    <dbReference type="NCBI Taxonomy" id="2760713"/>
    <lineage>
        <taxon>Bacteria</taxon>
        <taxon>Pseudomonadati</taxon>
        <taxon>Bacteroidota</taxon>
        <taxon>Chitinophagia</taxon>
        <taxon>Chitinophagales</taxon>
        <taxon>Chitinophagaceae</taxon>
        <taxon>Lacibacter</taxon>
    </lineage>
</organism>
<dbReference type="Pfam" id="PF00852">
    <property type="entry name" value="Glyco_transf_10"/>
    <property type="match status" value="1"/>
</dbReference>
<dbReference type="EMBL" id="CP060007">
    <property type="protein sequence ID" value="QNA44995.1"/>
    <property type="molecule type" value="Genomic_DNA"/>
</dbReference>
<dbReference type="SUPFAM" id="SSF53756">
    <property type="entry name" value="UDP-Glycosyltransferase/glycogen phosphorylase"/>
    <property type="match status" value="1"/>
</dbReference>
<dbReference type="Gene3D" id="3.40.50.11660">
    <property type="entry name" value="Glycosyl transferase family 10, C-terminal domain"/>
    <property type="match status" value="1"/>
</dbReference>
<dbReference type="PANTHER" id="PTHR11929">
    <property type="entry name" value="ALPHA- 1,3 -FUCOSYLTRANSFERASE"/>
    <property type="match status" value="1"/>
</dbReference>
<dbReference type="GO" id="GO:0008417">
    <property type="term" value="F:fucosyltransferase activity"/>
    <property type="evidence" value="ECO:0007669"/>
    <property type="project" value="InterPro"/>
</dbReference>